<comment type="subcellular location">
    <subcellularLocation>
        <location evidence="1 8">Cell outer membrane</location>
        <topology evidence="1 8">Multi-pass membrane protein</topology>
    </subcellularLocation>
</comment>
<evidence type="ECO:0000313" key="13">
    <source>
        <dbReference type="EMBL" id="NOU61760.1"/>
    </source>
</evidence>
<evidence type="ECO:0000256" key="1">
    <source>
        <dbReference type="ARBA" id="ARBA00004571"/>
    </source>
</evidence>
<evidence type="ECO:0000259" key="11">
    <source>
        <dbReference type="Pfam" id="PF00593"/>
    </source>
</evidence>
<keyword evidence="7 8" id="KW-0998">Cell outer membrane</keyword>
<dbReference type="InterPro" id="IPR023997">
    <property type="entry name" value="TonB-dep_OMP_SusC/RagA_CS"/>
</dbReference>
<keyword evidence="3 8" id="KW-1134">Transmembrane beta strand</keyword>
<dbReference type="InterPro" id="IPR036942">
    <property type="entry name" value="Beta-barrel_TonB_sf"/>
</dbReference>
<feature type="domain" description="TonB-dependent receptor plug" evidence="12">
    <location>
        <begin position="119"/>
        <end position="224"/>
    </location>
</feature>
<keyword evidence="14" id="KW-1185">Reference proteome</keyword>
<evidence type="ECO:0000256" key="5">
    <source>
        <dbReference type="ARBA" id="ARBA00023077"/>
    </source>
</evidence>
<gene>
    <name evidence="13" type="ORF">ELS83_18340</name>
</gene>
<protein>
    <submittedName>
        <fullName evidence="13">TonB-dependent receptor</fullName>
    </submittedName>
</protein>
<evidence type="ECO:0000256" key="8">
    <source>
        <dbReference type="PROSITE-ProRule" id="PRU01360"/>
    </source>
</evidence>
<feature type="signal peptide" evidence="10">
    <location>
        <begin position="1"/>
        <end position="27"/>
    </location>
</feature>
<proteinExistence type="inferred from homology"/>
<dbReference type="SUPFAM" id="SSF56935">
    <property type="entry name" value="Porins"/>
    <property type="match status" value="1"/>
</dbReference>
<comment type="caution">
    <text evidence="13">The sequence shown here is derived from an EMBL/GenBank/DDBJ whole genome shotgun (WGS) entry which is preliminary data.</text>
</comment>
<sequence>MKQKLRHLKLISLVTALWLFCSYNVVAQEMQVKGKVTDSNDDPLPGVSVVVKGTTNGVITNIAGEFIISADMDQTLVFSFIGMKTKEKAINTAYIDVVLEEKTMDIEEVQVVAYGSQKKMTITGSVSSVGSEELLKSPNASVANTLAGKVTGLSSVQVSGQPGADDPKIYIRGQGTFNDSSPIYIVDGVERSFTQLDPDEIESITVLKDASATSVYGIRGANGVIIVTTKRGKEGKAKISASVSTGLQIPTRLLDFADSYTYAMRYNEAQANDGEPETDYKFQPNVVEAFRTNSDPLIYSNTDWVDYILKNSATQYKGNVSISGGKEKVKYFVSVGILDQEGLFKTFESDHDYNFSYKRYNYRSNIDIKATKTTDLGVTIGGRIGDKNEPNTSNGIDYLFRNIYWAVPYSGPGIVDDKWIKANDTYIPDADKKEGLTPFYGRGYNNVSTQTLNFDIDLKQKLDMLTKGLKFRIKFSYNTTYKHTKYRSSTKEYYTPYFKEHLTENGEFYQQYNTTPNDKTVVYRREGEEGDLGYSEWTSKTWRNWYTDFGFNYNRKFGDHNVAGLLLYNQRKTYYPTTSWGSDMDYDDIPTGVVGVVGRIAYDFKTKYLAEFNVGYNGSENFHKDNRYGWFPAGSIGWVVSEESFMKNLDFIDYLKIRGSYGIVGNDKYNTSRFLYLSGPYDLASGGYNFGTDNPNNQSTAREMSIGNKNVTWETAHKKNIGIDTYFFNSRLGVNVDLFWEERDDILALRQTTPDYTAYDEVPVNLGKMENKGYEIEVKWRDNVADFKYWVNANVSFARNKILELDEVKQPETYMHLTGHRVNTPYGYAFDGFITEEDLSSSTYADSGLQPGDMKYKDLNNDGVINNYDMRYHGYSRTPEYIFGLNLGGSYKGFDFTMSWTGATNVSRELGETYRDAFGATNDRSLLQYMADGRWTPETADKASYPRLTLVNSAYNTQNSDFWVRDASYIRLKNVELGYNFKGGVLESFGIKTFRAYVNGSNLLTFDRLDIADPESNTADDSKYPLLKIYNVGVKVNF</sequence>
<comment type="similarity">
    <text evidence="8 9">Belongs to the TonB-dependent receptor family.</text>
</comment>
<dbReference type="NCBIfam" id="TIGR04056">
    <property type="entry name" value="OMP_RagA_SusC"/>
    <property type="match status" value="1"/>
</dbReference>
<evidence type="ECO:0000256" key="10">
    <source>
        <dbReference type="SAM" id="SignalP"/>
    </source>
</evidence>
<dbReference type="Gene3D" id="2.40.170.20">
    <property type="entry name" value="TonB-dependent receptor, beta-barrel domain"/>
    <property type="match status" value="1"/>
</dbReference>
<dbReference type="NCBIfam" id="TIGR04057">
    <property type="entry name" value="SusC_RagA_signa"/>
    <property type="match status" value="1"/>
</dbReference>
<evidence type="ECO:0000256" key="9">
    <source>
        <dbReference type="RuleBase" id="RU003357"/>
    </source>
</evidence>
<dbReference type="InterPro" id="IPR037066">
    <property type="entry name" value="Plug_dom_sf"/>
</dbReference>
<dbReference type="SUPFAM" id="SSF49464">
    <property type="entry name" value="Carboxypeptidase regulatory domain-like"/>
    <property type="match status" value="1"/>
</dbReference>
<keyword evidence="5 9" id="KW-0798">TonB box</keyword>
<dbReference type="RefSeq" id="WP_171597017.1">
    <property type="nucleotide sequence ID" value="NZ_RZNH01000041.1"/>
</dbReference>
<reference evidence="13 14" key="1">
    <citation type="submission" date="2018-12" db="EMBL/GenBank/DDBJ databases">
        <title>Marinifilum JC070 sp. nov., a marine bacterium isolated from Yongle Blue Hole in the South China Sea.</title>
        <authorList>
            <person name="Fu T."/>
        </authorList>
    </citation>
    <scope>NUCLEOTIDE SEQUENCE [LARGE SCALE GENOMIC DNA]</scope>
    <source>
        <strain evidence="13 14">JC070</strain>
    </source>
</reference>
<name>A0ABX1X106_9BACT</name>
<evidence type="ECO:0000256" key="6">
    <source>
        <dbReference type="ARBA" id="ARBA00023136"/>
    </source>
</evidence>
<evidence type="ECO:0000256" key="2">
    <source>
        <dbReference type="ARBA" id="ARBA00022448"/>
    </source>
</evidence>
<keyword evidence="6 8" id="KW-0472">Membrane</keyword>
<dbReference type="InterPro" id="IPR012910">
    <property type="entry name" value="Plug_dom"/>
</dbReference>
<dbReference type="PROSITE" id="PS52016">
    <property type="entry name" value="TONB_DEPENDENT_REC_3"/>
    <property type="match status" value="1"/>
</dbReference>
<feature type="domain" description="TonB-dependent receptor-like beta-barrel" evidence="11">
    <location>
        <begin position="419"/>
        <end position="1003"/>
    </location>
</feature>
<keyword evidence="13" id="KW-0675">Receptor</keyword>
<dbReference type="Pfam" id="PF00593">
    <property type="entry name" value="TonB_dep_Rec_b-barrel"/>
    <property type="match status" value="1"/>
</dbReference>
<evidence type="ECO:0000313" key="14">
    <source>
        <dbReference type="Proteomes" id="UP000732105"/>
    </source>
</evidence>
<accession>A0ABX1X106</accession>
<evidence type="ECO:0000259" key="12">
    <source>
        <dbReference type="Pfam" id="PF07715"/>
    </source>
</evidence>
<dbReference type="InterPro" id="IPR000531">
    <property type="entry name" value="Beta-barrel_TonB"/>
</dbReference>
<evidence type="ECO:0000256" key="4">
    <source>
        <dbReference type="ARBA" id="ARBA00022692"/>
    </source>
</evidence>
<keyword evidence="10" id="KW-0732">Signal</keyword>
<evidence type="ECO:0000256" key="7">
    <source>
        <dbReference type="ARBA" id="ARBA00023237"/>
    </source>
</evidence>
<dbReference type="Gene3D" id="2.60.40.1120">
    <property type="entry name" value="Carboxypeptidase-like, regulatory domain"/>
    <property type="match status" value="1"/>
</dbReference>
<dbReference type="Pfam" id="PF13715">
    <property type="entry name" value="CarbopepD_reg_2"/>
    <property type="match status" value="1"/>
</dbReference>
<feature type="chain" id="PRO_5047150970" evidence="10">
    <location>
        <begin position="28"/>
        <end position="1038"/>
    </location>
</feature>
<evidence type="ECO:0000256" key="3">
    <source>
        <dbReference type="ARBA" id="ARBA00022452"/>
    </source>
</evidence>
<dbReference type="Proteomes" id="UP000732105">
    <property type="component" value="Unassembled WGS sequence"/>
</dbReference>
<dbReference type="InterPro" id="IPR008969">
    <property type="entry name" value="CarboxyPept-like_regulatory"/>
</dbReference>
<keyword evidence="2 8" id="KW-0813">Transport</keyword>
<dbReference type="EMBL" id="RZNH01000041">
    <property type="protein sequence ID" value="NOU61760.1"/>
    <property type="molecule type" value="Genomic_DNA"/>
</dbReference>
<dbReference type="InterPro" id="IPR039426">
    <property type="entry name" value="TonB-dep_rcpt-like"/>
</dbReference>
<dbReference type="Pfam" id="PF07715">
    <property type="entry name" value="Plug"/>
    <property type="match status" value="1"/>
</dbReference>
<dbReference type="Gene3D" id="2.170.130.10">
    <property type="entry name" value="TonB-dependent receptor, plug domain"/>
    <property type="match status" value="1"/>
</dbReference>
<dbReference type="InterPro" id="IPR023996">
    <property type="entry name" value="TonB-dep_OMP_SusC/RagA"/>
</dbReference>
<keyword evidence="4 8" id="KW-0812">Transmembrane</keyword>
<organism evidence="13 14">
    <name type="scientific">Marinifilum caeruleilacunae</name>
    <dbReference type="NCBI Taxonomy" id="2499076"/>
    <lineage>
        <taxon>Bacteria</taxon>
        <taxon>Pseudomonadati</taxon>
        <taxon>Bacteroidota</taxon>
        <taxon>Bacteroidia</taxon>
        <taxon>Marinilabiliales</taxon>
        <taxon>Marinifilaceae</taxon>
    </lineage>
</organism>